<protein>
    <recommendedName>
        <fullName evidence="4">Abscission/NoCut checkpoint regulator</fullName>
    </recommendedName>
</protein>
<organism evidence="2 3">
    <name type="scientific">Didymosphaeria variabile</name>
    <dbReference type="NCBI Taxonomy" id="1932322"/>
    <lineage>
        <taxon>Eukaryota</taxon>
        <taxon>Fungi</taxon>
        <taxon>Dikarya</taxon>
        <taxon>Ascomycota</taxon>
        <taxon>Pezizomycotina</taxon>
        <taxon>Dothideomycetes</taxon>
        <taxon>Pleosporomycetidae</taxon>
        <taxon>Pleosporales</taxon>
        <taxon>Massarineae</taxon>
        <taxon>Didymosphaeriaceae</taxon>
        <taxon>Didymosphaeria</taxon>
    </lineage>
</organism>
<dbReference type="RefSeq" id="XP_056065943.1">
    <property type="nucleotide sequence ID" value="XM_056220640.1"/>
</dbReference>
<feature type="compositionally biased region" description="Basic and acidic residues" evidence="1">
    <location>
        <begin position="179"/>
        <end position="201"/>
    </location>
</feature>
<evidence type="ECO:0000313" key="3">
    <source>
        <dbReference type="Proteomes" id="UP001140513"/>
    </source>
</evidence>
<evidence type="ECO:0000256" key="1">
    <source>
        <dbReference type="SAM" id="MobiDB-lite"/>
    </source>
</evidence>
<feature type="region of interest" description="Disordered" evidence="1">
    <location>
        <begin position="147"/>
        <end position="272"/>
    </location>
</feature>
<dbReference type="CDD" id="cd19817">
    <property type="entry name" value="Bbox1_ANCHR-like"/>
    <property type="match status" value="1"/>
</dbReference>
<feature type="compositionally biased region" description="Basic and acidic residues" evidence="1">
    <location>
        <begin position="149"/>
        <end position="162"/>
    </location>
</feature>
<comment type="caution">
    <text evidence="2">The sequence shown here is derived from an EMBL/GenBank/DDBJ whole genome shotgun (WGS) entry which is preliminary data.</text>
</comment>
<keyword evidence="3" id="KW-1185">Reference proteome</keyword>
<dbReference type="EMBL" id="JAPEUX010000009">
    <property type="protein sequence ID" value="KAJ4345779.1"/>
    <property type="molecule type" value="Genomic_DNA"/>
</dbReference>
<feature type="region of interest" description="Disordered" evidence="1">
    <location>
        <begin position="51"/>
        <end position="85"/>
    </location>
</feature>
<dbReference type="GeneID" id="80915444"/>
<dbReference type="SUPFAM" id="SSF57845">
    <property type="entry name" value="B-box zinc-binding domain"/>
    <property type="match status" value="1"/>
</dbReference>
<dbReference type="PANTHER" id="PTHR46603:SF1">
    <property type="entry name" value="ABSCISSION_NOCUT CHECKPOINT REGULATOR"/>
    <property type="match status" value="1"/>
</dbReference>
<dbReference type="PANTHER" id="PTHR46603">
    <property type="entry name" value="ABSCISSION/NOCUT CHECKPOINT REGULATOR"/>
    <property type="match status" value="1"/>
</dbReference>
<proteinExistence type="predicted"/>
<name>A0A9W8XAU9_9PLEO</name>
<dbReference type="AlphaFoldDB" id="A0A9W8XAU9"/>
<dbReference type="InterPro" id="IPR044553">
    <property type="entry name" value="Bbox1_ANCHR"/>
</dbReference>
<evidence type="ECO:0000313" key="2">
    <source>
        <dbReference type="EMBL" id="KAJ4345779.1"/>
    </source>
</evidence>
<feature type="compositionally biased region" description="Low complexity" evidence="1">
    <location>
        <begin position="57"/>
        <end position="70"/>
    </location>
</feature>
<sequence>MPDPPTGDDALLARLNALKKSSVSLDNTFSSSIAPSTANANASDDLAARFARLGSASPSSSPRPSRSTTSSEEKTQGAPVIAPGAPSYLEGIAEGVGGAGTEANIEDERSLEELLGELGPREEWDINQKDEKDVGKLLRDIKTILPEVQKSRKQEQEEKEGLTDWENVEVDIGSNGVNVEREEHPEEQSEDGETGKKKSEDSEADDIIARVMAELEISRKYDPPSPPSEDAKDSDSGDQKTEKQKEKSTTHGEDESNNELSLPSAPTSLPQDDFDRTQAIEDALTARLAALSSPSPSQTDSLGLPSAPSFAPTKKAPTVQSSFAKNLDDEVETWCVICSDDATLRCLGCDGDLYCRNCWMEGHRGESAGFEERRHRAVEFVKGGKRRKEAAI</sequence>
<dbReference type="Proteomes" id="UP001140513">
    <property type="component" value="Unassembled WGS sequence"/>
</dbReference>
<accession>A0A9W8XAU9</accession>
<dbReference type="OrthoDB" id="5407799at2759"/>
<feature type="compositionally biased region" description="Polar residues" evidence="1">
    <location>
        <begin position="258"/>
        <end position="270"/>
    </location>
</feature>
<evidence type="ECO:0008006" key="4">
    <source>
        <dbReference type="Google" id="ProtNLM"/>
    </source>
</evidence>
<feature type="region of interest" description="Disordered" evidence="1">
    <location>
        <begin position="290"/>
        <end position="315"/>
    </location>
</feature>
<dbReference type="Pfam" id="PF22586">
    <property type="entry name" value="ANCHR-like_BBOX"/>
    <property type="match status" value="1"/>
</dbReference>
<feature type="compositionally biased region" description="Basic and acidic residues" evidence="1">
    <location>
        <begin position="229"/>
        <end position="254"/>
    </location>
</feature>
<gene>
    <name evidence="2" type="ORF">N0V89_011914</name>
</gene>
<reference evidence="2" key="1">
    <citation type="submission" date="2022-10" db="EMBL/GenBank/DDBJ databases">
        <title>Tapping the CABI collections for fungal endophytes: first genome assemblies for Collariella, Neodidymelliopsis, Ascochyta clinopodiicola, Didymella pomorum, Didymosphaeria variabile, Neocosmospora piperis and Neocucurbitaria cava.</title>
        <authorList>
            <person name="Hill R."/>
        </authorList>
    </citation>
    <scope>NUCLEOTIDE SEQUENCE</scope>
    <source>
        <strain evidence="2">IMI 356815</strain>
    </source>
</reference>